<dbReference type="STRING" id="13370.A0A448YMM1"/>
<keyword evidence="2" id="KW-0521">NADP</keyword>
<name>A0A448YMM1_BRENA</name>
<dbReference type="InParanoid" id="A0A448YMM1"/>
<organism evidence="4 5">
    <name type="scientific">Brettanomyces naardenensis</name>
    <name type="common">Yeast</name>
    <dbReference type="NCBI Taxonomy" id="13370"/>
    <lineage>
        <taxon>Eukaryota</taxon>
        <taxon>Fungi</taxon>
        <taxon>Dikarya</taxon>
        <taxon>Ascomycota</taxon>
        <taxon>Saccharomycotina</taxon>
        <taxon>Pichiomycetes</taxon>
        <taxon>Pichiales</taxon>
        <taxon>Pichiaceae</taxon>
        <taxon>Brettanomyces</taxon>
    </lineage>
</organism>
<evidence type="ECO:0000313" key="5">
    <source>
        <dbReference type="Proteomes" id="UP000290900"/>
    </source>
</evidence>
<accession>A0A448YMM1</accession>
<evidence type="ECO:0000313" key="4">
    <source>
        <dbReference type="EMBL" id="VEU22150.1"/>
    </source>
</evidence>
<dbReference type="EMBL" id="CAACVR010000018">
    <property type="protein sequence ID" value="VEU22150.1"/>
    <property type="molecule type" value="Genomic_DNA"/>
</dbReference>
<evidence type="ECO:0000256" key="1">
    <source>
        <dbReference type="ARBA" id="ARBA00006484"/>
    </source>
</evidence>
<keyword evidence="5" id="KW-1185">Reference proteome</keyword>
<reference evidence="4 5" key="1">
    <citation type="submission" date="2018-12" db="EMBL/GenBank/DDBJ databases">
        <authorList>
            <person name="Tiukova I."/>
            <person name="Dainat J."/>
        </authorList>
    </citation>
    <scope>NUCLEOTIDE SEQUENCE [LARGE SCALE GENOMIC DNA]</scope>
</reference>
<dbReference type="Gene3D" id="3.40.50.720">
    <property type="entry name" value="NAD(P)-binding Rossmann-like Domain"/>
    <property type="match status" value="1"/>
</dbReference>
<sequence>MSMSNQWQFAVNVIRHSRPPAPSFIDKDYPDLTGKVFLVTGGSSGIGYEVVKKLLAKNAKVWILARNKANLDKRFAELKKMFPRSELETVLVDLADLASIGPGIQVLLKKETKLHGIIHNAGVSNPPADLKTKQGYGLQLGINAVGTFLLQKFLDDIVIATAKAEPPNTVRILWVSTAGHLLSPPNGGINWDDINFEHSKESWNTLYGQSKAIVIYLSYLWAKKHPESGVVSICCHPGVIEPESYKTDPPSRIERAVISVISPMYPPDFGAYTELFAILSPTLTTADNGTYLIPWGNKGDIRKDIKEGMKGKNGERIWTWLDKQVAEYE</sequence>
<dbReference type="SUPFAM" id="SSF51735">
    <property type="entry name" value="NAD(P)-binding Rossmann-fold domains"/>
    <property type="match status" value="1"/>
</dbReference>
<keyword evidence="3" id="KW-0560">Oxidoreductase</keyword>
<dbReference type="Proteomes" id="UP000290900">
    <property type="component" value="Unassembled WGS sequence"/>
</dbReference>
<dbReference type="PANTHER" id="PTHR24320">
    <property type="entry name" value="RETINOL DEHYDROGENASE"/>
    <property type="match status" value="1"/>
</dbReference>
<comment type="similarity">
    <text evidence="1">Belongs to the short-chain dehydrogenases/reductases (SDR) family.</text>
</comment>
<dbReference type="Pfam" id="PF00106">
    <property type="entry name" value="adh_short"/>
    <property type="match status" value="1"/>
</dbReference>
<evidence type="ECO:0000256" key="3">
    <source>
        <dbReference type="ARBA" id="ARBA00023002"/>
    </source>
</evidence>
<protein>
    <submittedName>
        <fullName evidence="4">DEKNAAC103117</fullName>
    </submittedName>
</protein>
<evidence type="ECO:0000256" key="2">
    <source>
        <dbReference type="ARBA" id="ARBA00022857"/>
    </source>
</evidence>
<dbReference type="InterPro" id="IPR036291">
    <property type="entry name" value="NAD(P)-bd_dom_sf"/>
</dbReference>
<proteinExistence type="inferred from homology"/>
<dbReference type="AlphaFoldDB" id="A0A448YMM1"/>
<dbReference type="PRINTS" id="PR00081">
    <property type="entry name" value="GDHRDH"/>
</dbReference>
<dbReference type="PANTHER" id="PTHR24320:SF236">
    <property type="entry name" value="SHORT-CHAIN DEHYDROGENASE-RELATED"/>
    <property type="match status" value="1"/>
</dbReference>
<dbReference type="GO" id="GO:0016491">
    <property type="term" value="F:oxidoreductase activity"/>
    <property type="evidence" value="ECO:0007669"/>
    <property type="project" value="UniProtKB-KW"/>
</dbReference>
<dbReference type="InterPro" id="IPR002347">
    <property type="entry name" value="SDR_fam"/>
</dbReference>
<gene>
    <name evidence="4" type="ORF">BRENAR_LOCUS2882</name>
</gene>
<dbReference type="OrthoDB" id="191139at2759"/>